<sequence length="710" mass="76661">MTAAPPFRTPDLYRPWPPRLNPHLDAARAHTRAWAAEQGVTGAAVWDGAALEAIDLALLAAYCYPDADRPALELITDWFVWGFFLDDWFLRVFKDGRDTAGAAAWLDRTRRFMPADPAGPVPEPGDPVQRALHDLWARTVPRTSAGWRSRFAADTLAQITDALWELDNLSARRIPNPIDYLEHKRGVGAGRFAADLVELAMGLDLPDRVVASRPVQVLRDAFTDAQVLLNDLLSYERETREEGELHNFVLILERFLGVDAQRAADTAADLHASRLQRFEDAAAAELPALMDELGLDARTRRDLLTLARCLQDADAGSHEWHLRSPRYANAATRDRDPRTPVWQGPSGLGTAAARRWAAHRPVLRLPRTFQDPGAPPAGPARVNPHIAAVRSDLAVWSARTGLLDGTVWDPATFAAADHGGRAAMTHPDAPAARLRTVARWGVVLAHLDDLLDRAFKPRGDLAGARAFLARLPAFLADGPPPPGCAAERALAEVWRDVAAGLGDAARARLAADFGAFLDGCAWEMEGAARQRVPDAVDYLEMRRRTGATAIACDLLGYALDLDAAVPPALLAAFSDQATIANDLRSHAKEVATPGETCNGVLVVQRLLGCGLQRAADVVADLGAARAGQFGRLAAEAVAAAPELAPLVDGLRAWLAGDRLWGARTHRYGTPVPRVPVPAGPGTSAARPFHPAPHSAPHPARHSRGPAWPRP</sequence>
<feature type="compositionally biased region" description="Low complexity" evidence="3">
    <location>
        <begin position="679"/>
        <end position="688"/>
    </location>
</feature>
<accession>A0ABS7FMM4</accession>
<keyword evidence="1 2" id="KW-0456">Lyase</keyword>
<comment type="cofactor">
    <cofactor evidence="2">
        <name>Mg(2+)</name>
        <dbReference type="ChEBI" id="CHEBI:18420"/>
    </cofactor>
</comment>
<name>A0ABS7FMM4_9ACTN</name>
<dbReference type="InterPro" id="IPR008949">
    <property type="entry name" value="Isoprenoid_synthase_dom_sf"/>
</dbReference>
<feature type="region of interest" description="Disordered" evidence="3">
    <location>
        <begin position="671"/>
        <end position="710"/>
    </location>
</feature>
<evidence type="ECO:0000256" key="3">
    <source>
        <dbReference type="SAM" id="MobiDB-lite"/>
    </source>
</evidence>
<dbReference type="RefSeq" id="WP_220162792.1">
    <property type="nucleotide sequence ID" value="NZ_JAIBOA010000001.1"/>
</dbReference>
<dbReference type="SFLD" id="SFLDS00005">
    <property type="entry name" value="Isoprenoid_Synthase_Type_I"/>
    <property type="match status" value="1"/>
</dbReference>
<organism evidence="4 5">
    <name type="scientific">Actinomadura parmotrematis</name>
    <dbReference type="NCBI Taxonomy" id="2864039"/>
    <lineage>
        <taxon>Bacteria</taxon>
        <taxon>Bacillati</taxon>
        <taxon>Actinomycetota</taxon>
        <taxon>Actinomycetes</taxon>
        <taxon>Streptosporangiales</taxon>
        <taxon>Thermomonosporaceae</taxon>
        <taxon>Actinomadura</taxon>
    </lineage>
</organism>
<dbReference type="Gene3D" id="1.10.600.10">
    <property type="entry name" value="Farnesyl Diphosphate Synthase"/>
    <property type="match status" value="2"/>
</dbReference>
<dbReference type="Pfam" id="PF19086">
    <property type="entry name" value="Terpene_syn_C_2"/>
    <property type="match status" value="2"/>
</dbReference>
<dbReference type="EC" id="4.2.3.-" evidence="2"/>
<dbReference type="InterPro" id="IPR034686">
    <property type="entry name" value="Terpene_cyclase-like_2"/>
</dbReference>
<evidence type="ECO:0000256" key="1">
    <source>
        <dbReference type="ARBA" id="ARBA00023239"/>
    </source>
</evidence>
<evidence type="ECO:0000256" key="2">
    <source>
        <dbReference type="RuleBase" id="RU366034"/>
    </source>
</evidence>
<comment type="caution">
    <text evidence="4">The sequence shown here is derived from an EMBL/GenBank/DDBJ whole genome shotgun (WGS) entry which is preliminary data.</text>
</comment>
<dbReference type="PANTHER" id="PTHR35201:SF4">
    <property type="entry name" value="BETA-PINACENE SYNTHASE-RELATED"/>
    <property type="match status" value="1"/>
</dbReference>
<protein>
    <recommendedName>
        <fullName evidence="2">Terpene synthase</fullName>
        <ecNumber evidence="2">4.2.3.-</ecNumber>
    </recommendedName>
</protein>
<dbReference type="EMBL" id="JAIBOA010000001">
    <property type="protein sequence ID" value="MBW8481245.1"/>
    <property type="molecule type" value="Genomic_DNA"/>
</dbReference>
<keyword evidence="2" id="KW-0460">Magnesium</keyword>
<proteinExistence type="inferred from homology"/>
<dbReference type="SUPFAM" id="SSF48576">
    <property type="entry name" value="Terpenoid synthases"/>
    <property type="match status" value="2"/>
</dbReference>
<dbReference type="SFLD" id="SFLDG01020">
    <property type="entry name" value="Terpene_Cyclase_Like_2"/>
    <property type="match status" value="1"/>
</dbReference>
<dbReference type="Proteomes" id="UP000774570">
    <property type="component" value="Unassembled WGS sequence"/>
</dbReference>
<comment type="similarity">
    <text evidence="2">Belongs to the terpene synthase family.</text>
</comment>
<evidence type="ECO:0000313" key="4">
    <source>
        <dbReference type="EMBL" id="MBW8481245.1"/>
    </source>
</evidence>
<keyword evidence="5" id="KW-1185">Reference proteome</keyword>
<gene>
    <name evidence="4" type="ORF">K1Y72_02605</name>
</gene>
<dbReference type="PANTHER" id="PTHR35201">
    <property type="entry name" value="TERPENE SYNTHASE"/>
    <property type="match status" value="1"/>
</dbReference>
<evidence type="ECO:0000313" key="5">
    <source>
        <dbReference type="Proteomes" id="UP000774570"/>
    </source>
</evidence>
<reference evidence="4 5" key="1">
    <citation type="submission" date="2021-07" db="EMBL/GenBank/DDBJ databases">
        <title>Actinomadura sp. PM05-2 isolated from lichen.</title>
        <authorList>
            <person name="Somphong A."/>
            <person name="Phongsopitanun W."/>
            <person name="Tanasupawat S."/>
            <person name="Peongsungnone V."/>
        </authorList>
    </citation>
    <scope>NUCLEOTIDE SEQUENCE [LARGE SCALE GENOMIC DNA]</scope>
    <source>
        <strain evidence="4 5">PM05-2</strain>
    </source>
</reference>
<keyword evidence="2" id="KW-0479">Metal-binding</keyword>